<dbReference type="EMBL" id="ML122297">
    <property type="protein sequence ID" value="RPD55256.1"/>
    <property type="molecule type" value="Genomic_DNA"/>
</dbReference>
<proteinExistence type="predicted"/>
<organism evidence="1 2">
    <name type="scientific">Lentinus tigrinus ALCF2SS1-6</name>
    <dbReference type="NCBI Taxonomy" id="1328759"/>
    <lineage>
        <taxon>Eukaryota</taxon>
        <taxon>Fungi</taxon>
        <taxon>Dikarya</taxon>
        <taxon>Basidiomycota</taxon>
        <taxon>Agaricomycotina</taxon>
        <taxon>Agaricomycetes</taxon>
        <taxon>Polyporales</taxon>
        <taxon>Polyporaceae</taxon>
        <taxon>Lentinus</taxon>
    </lineage>
</organism>
<protein>
    <submittedName>
        <fullName evidence="1">Uncharacterized protein</fullName>
    </submittedName>
</protein>
<dbReference type="AlphaFoldDB" id="A0A5C2RX29"/>
<name>A0A5C2RX29_9APHY</name>
<dbReference type="Proteomes" id="UP000313359">
    <property type="component" value="Unassembled WGS sequence"/>
</dbReference>
<accession>A0A5C2RX29</accession>
<evidence type="ECO:0000313" key="1">
    <source>
        <dbReference type="EMBL" id="RPD55256.1"/>
    </source>
</evidence>
<keyword evidence="2" id="KW-1185">Reference proteome</keyword>
<gene>
    <name evidence="1" type="ORF">L227DRAFT_566792</name>
</gene>
<evidence type="ECO:0000313" key="2">
    <source>
        <dbReference type="Proteomes" id="UP000313359"/>
    </source>
</evidence>
<sequence length="150" mass="17149">MALLALKRSEFRPHPNEDGGEVYACVMLYAYGEDGVGVLCLPVGPEPEENYAWNARIQEVLHTWPQLCDLNTSQQTIISDILIGFRELSDSPDEREQYEIFTSLLRIIVADFEEVEEVDEDLQEVVQWLRATLHEDAFTIYQDAAIQTEA</sequence>
<reference evidence="1" key="1">
    <citation type="journal article" date="2018" name="Genome Biol. Evol.">
        <title>Genomics and development of Lentinus tigrinus, a white-rot wood-decaying mushroom with dimorphic fruiting bodies.</title>
        <authorList>
            <person name="Wu B."/>
            <person name="Xu Z."/>
            <person name="Knudson A."/>
            <person name="Carlson A."/>
            <person name="Chen N."/>
            <person name="Kovaka S."/>
            <person name="LaButti K."/>
            <person name="Lipzen A."/>
            <person name="Pennachio C."/>
            <person name="Riley R."/>
            <person name="Schakwitz W."/>
            <person name="Umezawa K."/>
            <person name="Ohm R.A."/>
            <person name="Grigoriev I.V."/>
            <person name="Nagy L.G."/>
            <person name="Gibbons J."/>
            <person name="Hibbett D."/>
        </authorList>
    </citation>
    <scope>NUCLEOTIDE SEQUENCE [LARGE SCALE GENOMIC DNA]</scope>
    <source>
        <strain evidence="1">ALCF2SS1-6</strain>
    </source>
</reference>